<dbReference type="EMBL" id="CAXKWB010029825">
    <property type="protein sequence ID" value="CAL4136534.1"/>
    <property type="molecule type" value="Genomic_DNA"/>
</dbReference>
<feature type="non-terminal residue" evidence="2">
    <location>
        <position position="148"/>
    </location>
</feature>
<evidence type="ECO:0000256" key="1">
    <source>
        <dbReference type="SAM" id="MobiDB-lite"/>
    </source>
</evidence>
<evidence type="ECO:0000313" key="3">
    <source>
        <dbReference type="Proteomes" id="UP001497623"/>
    </source>
</evidence>
<proteinExistence type="predicted"/>
<comment type="caution">
    <text evidence="2">The sequence shown here is derived from an EMBL/GenBank/DDBJ whole genome shotgun (WGS) entry which is preliminary data.</text>
</comment>
<dbReference type="Proteomes" id="UP001497623">
    <property type="component" value="Unassembled WGS sequence"/>
</dbReference>
<reference evidence="2 3" key="1">
    <citation type="submission" date="2024-05" db="EMBL/GenBank/DDBJ databases">
        <authorList>
            <person name="Wallberg A."/>
        </authorList>
    </citation>
    <scope>NUCLEOTIDE SEQUENCE [LARGE SCALE GENOMIC DNA]</scope>
</reference>
<dbReference type="AlphaFoldDB" id="A0AAV2RRJ2"/>
<evidence type="ECO:0000313" key="2">
    <source>
        <dbReference type="EMBL" id="CAL4136534.1"/>
    </source>
</evidence>
<organism evidence="2 3">
    <name type="scientific">Meganyctiphanes norvegica</name>
    <name type="common">Northern krill</name>
    <name type="synonym">Thysanopoda norvegica</name>
    <dbReference type="NCBI Taxonomy" id="48144"/>
    <lineage>
        <taxon>Eukaryota</taxon>
        <taxon>Metazoa</taxon>
        <taxon>Ecdysozoa</taxon>
        <taxon>Arthropoda</taxon>
        <taxon>Crustacea</taxon>
        <taxon>Multicrustacea</taxon>
        <taxon>Malacostraca</taxon>
        <taxon>Eumalacostraca</taxon>
        <taxon>Eucarida</taxon>
        <taxon>Euphausiacea</taxon>
        <taxon>Euphausiidae</taxon>
        <taxon>Meganyctiphanes</taxon>
    </lineage>
</organism>
<sequence length="148" mass="16822">ILVALQKTFGTGQREIYCKQLEALSMNFPNWFKTYLEGIQQVVVANETSSKPETTYYNPRATDDGKQTYGRKSYTQSRAKPNMSWSTVKPYQKDEAMTRTRNPYAASAQIFAQYNCANRQNNCTNRPNNCANPVCTIMLALYCAKICA</sequence>
<gene>
    <name evidence="2" type="ORF">MNOR_LOCUS27817</name>
</gene>
<keyword evidence="3" id="KW-1185">Reference proteome</keyword>
<name>A0AAV2RRJ2_MEGNR</name>
<feature type="non-terminal residue" evidence="2">
    <location>
        <position position="1"/>
    </location>
</feature>
<accession>A0AAV2RRJ2</accession>
<protein>
    <submittedName>
        <fullName evidence="2">Uncharacterized protein</fullName>
    </submittedName>
</protein>
<feature type="region of interest" description="Disordered" evidence="1">
    <location>
        <begin position="50"/>
        <end position="72"/>
    </location>
</feature>